<dbReference type="Gene3D" id="1.10.599.10">
    <property type="entry name" value="Aldehyde Ferredoxin Oxidoreductase Protein, subunit A, domain 3"/>
    <property type="match status" value="1"/>
</dbReference>
<keyword evidence="6" id="KW-0408">Iron</keyword>
<accession>Q7M866</accession>
<dbReference type="InterPro" id="IPR036503">
    <property type="entry name" value="Ald_Fedxn_OxRdtase_N_sf"/>
</dbReference>
<evidence type="ECO:0000256" key="3">
    <source>
        <dbReference type="ARBA" id="ARBA00022485"/>
    </source>
</evidence>
<comment type="cofactor">
    <cofactor evidence="8">
        <name>tungstopterin</name>
        <dbReference type="ChEBI" id="CHEBI:30402"/>
    </cofactor>
</comment>
<evidence type="ECO:0000313" key="11">
    <source>
        <dbReference type="Proteomes" id="UP000000422"/>
    </source>
</evidence>
<dbReference type="KEGG" id="wsu:WS1844"/>
<keyword evidence="5 10" id="KW-0560">Oxidoreductase</keyword>
<dbReference type="HOGENOM" id="CLU_020364_1_0_7"/>
<evidence type="ECO:0000256" key="1">
    <source>
        <dbReference type="ARBA" id="ARBA00001966"/>
    </source>
</evidence>
<keyword evidence="4" id="KW-0479">Metal-binding</keyword>
<dbReference type="Proteomes" id="UP000000422">
    <property type="component" value="Chromosome"/>
</dbReference>
<comment type="cofactor">
    <cofactor evidence="1">
        <name>[4Fe-4S] cluster</name>
        <dbReference type="ChEBI" id="CHEBI:49883"/>
    </cofactor>
</comment>
<keyword evidence="11" id="KW-1185">Reference proteome</keyword>
<dbReference type="InterPro" id="IPR001203">
    <property type="entry name" value="OxRdtase_Ald_Fedxn_C"/>
</dbReference>
<dbReference type="PANTHER" id="PTHR30038:SF0">
    <property type="entry name" value="TUNGSTEN-CONTAINING ALDEHYDE FERREDOXIN OXIDOREDUCTASE"/>
    <property type="match status" value="1"/>
</dbReference>
<proteinExistence type="inferred from homology"/>
<dbReference type="GO" id="GO:0051539">
    <property type="term" value="F:4 iron, 4 sulfur cluster binding"/>
    <property type="evidence" value="ECO:0007669"/>
    <property type="project" value="UniProtKB-KW"/>
</dbReference>
<dbReference type="SUPFAM" id="SSF48310">
    <property type="entry name" value="Aldehyde ferredoxin oxidoreductase, C-terminal domains"/>
    <property type="match status" value="1"/>
</dbReference>
<dbReference type="InterPro" id="IPR051919">
    <property type="entry name" value="W-dependent_AOR"/>
</dbReference>
<evidence type="ECO:0000256" key="4">
    <source>
        <dbReference type="ARBA" id="ARBA00022723"/>
    </source>
</evidence>
<keyword evidence="3" id="KW-0004">4Fe-4S</keyword>
<dbReference type="eggNOG" id="COG2414">
    <property type="taxonomic scope" value="Bacteria"/>
</dbReference>
<evidence type="ECO:0000256" key="8">
    <source>
        <dbReference type="ARBA" id="ARBA00049934"/>
    </source>
</evidence>
<dbReference type="InterPro" id="IPR013985">
    <property type="entry name" value="Ald_Fedxn_OxRdtase_dom3"/>
</dbReference>
<dbReference type="RefSeq" id="WP_011139641.1">
    <property type="nucleotide sequence ID" value="NC_005090.1"/>
</dbReference>
<gene>
    <name evidence="10" type="ordered locus">WS1844</name>
</gene>
<reference evidence="10 11" key="1">
    <citation type="journal article" date="2003" name="Proc. Natl. Acad. Sci. U.S.A.">
        <title>Complete genome sequence and analysis of Wolinella succinogenes.</title>
        <authorList>
            <person name="Baar C."/>
            <person name="Eppinger M."/>
            <person name="Raddatz G."/>
            <person name="Simon JM."/>
            <person name="Lanz C."/>
            <person name="Klimmek O."/>
            <person name="Nandakumar R."/>
            <person name="Gross R."/>
            <person name="Rosinus A."/>
            <person name="Keller H."/>
            <person name="Jagtap P."/>
            <person name="Linke B."/>
            <person name="Meyer F."/>
            <person name="Lederer H."/>
            <person name="Schuster S.C."/>
        </authorList>
    </citation>
    <scope>NUCLEOTIDE SEQUENCE [LARGE SCALE GENOMIC DNA]</scope>
    <source>
        <strain evidence="11">ATCC 29543 / DSM 1740 / CCUG 13145 / JCM 31913 / LMG 7466 / NCTC 11488 / FDC 602W</strain>
    </source>
</reference>
<dbReference type="SUPFAM" id="SSF56228">
    <property type="entry name" value="Aldehyde ferredoxin oxidoreductase, N-terminal domain"/>
    <property type="match status" value="1"/>
</dbReference>
<evidence type="ECO:0000256" key="6">
    <source>
        <dbReference type="ARBA" id="ARBA00023004"/>
    </source>
</evidence>
<dbReference type="PANTHER" id="PTHR30038">
    <property type="entry name" value="ALDEHYDE FERREDOXIN OXIDOREDUCTASE"/>
    <property type="match status" value="1"/>
</dbReference>
<dbReference type="GO" id="GO:0009055">
    <property type="term" value="F:electron transfer activity"/>
    <property type="evidence" value="ECO:0007669"/>
    <property type="project" value="InterPro"/>
</dbReference>
<evidence type="ECO:0000256" key="7">
    <source>
        <dbReference type="ARBA" id="ARBA00023014"/>
    </source>
</evidence>
<dbReference type="Gene3D" id="1.10.569.10">
    <property type="entry name" value="Aldehyde Ferredoxin Oxidoreductase Protein, subunit A, domain 2"/>
    <property type="match status" value="1"/>
</dbReference>
<dbReference type="EC" id="1.2.7.-" evidence="10"/>
<dbReference type="SMART" id="SM00790">
    <property type="entry name" value="AFOR_N"/>
    <property type="match status" value="1"/>
</dbReference>
<dbReference type="GO" id="GO:0046872">
    <property type="term" value="F:metal ion binding"/>
    <property type="evidence" value="ECO:0007669"/>
    <property type="project" value="UniProtKB-KW"/>
</dbReference>
<comment type="similarity">
    <text evidence="2">Belongs to the AOR/FOR family.</text>
</comment>
<evidence type="ECO:0000256" key="5">
    <source>
        <dbReference type="ARBA" id="ARBA00023002"/>
    </source>
</evidence>
<evidence type="ECO:0000313" key="10">
    <source>
        <dbReference type="EMBL" id="CAE10858.1"/>
    </source>
</evidence>
<dbReference type="Pfam" id="PF01314">
    <property type="entry name" value="AFOR_C"/>
    <property type="match status" value="1"/>
</dbReference>
<protein>
    <submittedName>
        <fullName evidence="10">ALDEHYDE FERREDOXIN OXIDOREDUCTASE</fullName>
        <ecNumber evidence="10">1.2.7.-</ecNumber>
    </submittedName>
</protein>
<dbReference type="GO" id="GO:0016625">
    <property type="term" value="F:oxidoreductase activity, acting on the aldehyde or oxo group of donors, iron-sulfur protein as acceptor"/>
    <property type="evidence" value="ECO:0007669"/>
    <property type="project" value="InterPro"/>
</dbReference>
<organism evidence="11">
    <name type="scientific">Wolinella succinogenes (strain ATCC 29543 / DSM 1740 / CCUG 13145 / JCM 31913 / LMG 7466 / NCTC 11488 / FDC 602W)</name>
    <name type="common">Vibrio succinogenes</name>
    <dbReference type="NCBI Taxonomy" id="273121"/>
    <lineage>
        <taxon>Bacteria</taxon>
        <taxon>Pseudomonadati</taxon>
        <taxon>Campylobacterota</taxon>
        <taxon>Epsilonproteobacteria</taxon>
        <taxon>Campylobacterales</taxon>
        <taxon>Helicobacteraceae</taxon>
        <taxon>Wolinella</taxon>
    </lineage>
</organism>
<dbReference type="AlphaFoldDB" id="Q7M866"/>
<feature type="domain" description="Aldehyde ferredoxin oxidoreductase N-terminal" evidence="9">
    <location>
        <begin position="1"/>
        <end position="208"/>
    </location>
</feature>
<dbReference type="InterPro" id="IPR013983">
    <property type="entry name" value="Ald_Fedxn_OxRdtase_N"/>
</dbReference>
<dbReference type="Gene3D" id="3.60.9.10">
    <property type="entry name" value="Aldehyde ferredoxin oxidoreductase, N-terminal domain"/>
    <property type="match status" value="1"/>
</dbReference>
<dbReference type="Pfam" id="PF02730">
    <property type="entry name" value="AFOR_N"/>
    <property type="match status" value="1"/>
</dbReference>
<name>Q7M866_WOLSU</name>
<keyword evidence="7" id="KW-0411">Iron-sulfur</keyword>
<dbReference type="STRING" id="273121.WS1844"/>
<dbReference type="InterPro" id="IPR013984">
    <property type="entry name" value="Ald_Fedxn_OxRdtase_dom2"/>
</dbReference>
<dbReference type="InterPro" id="IPR036021">
    <property type="entry name" value="Tungsten_al_ferr_oxy-like_C"/>
</dbReference>
<evidence type="ECO:0000256" key="2">
    <source>
        <dbReference type="ARBA" id="ARBA00011032"/>
    </source>
</evidence>
<evidence type="ECO:0000259" key="9">
    <source>
        <dbReference type="SMART" id="SM00790"/>
    </source>
</evidence>
<dbReference type="EMBL" id="BX571661">
    <property type="protein sequence ID" value="CAE10858.1"/>
    <property type="molecule type" value="Genomic_DNA"/>
</dbReference>
<sequence>MLDKIYRVNMTTMDFSIEEAPAEWMGLGGRGLTSTIVAAEVDPECHPLGPNNKLVFAPGMLSGTSAANSGRNSCGAKSPLTGGIKESNVGGTSAAIMAKLGVKALIIEGMPKEGAPFYHLHITKEKVEFFPVPELVGKNNYEVLDYMLEKYHKKVAVMSIGTPGEMRMNLANISVKDPGGKLRSHGRGGMGAVMGSKKVKCITVDAESYNEITLANPEKFKEASKIFTKTLQENPISGQGLPAFGTNVLVNILNEAGGLPTRNFREGRWEFAENICGETMAENIKARGGKTTHGCHAGCVIQCSQIYNDADGNYLTSGFEYETIWAFGSNAGIQDLDQIAKIDALMDDLGVDSIETGVTLGIAVDAGIVNYGDGEKIYDLIKNDIAKGTPLGRILGGGTHLVGKLYGLVRVPTVKGQGMPAYEPRAVKGQGVTYATSTMGADHTAGYAVATNILNSGGYVDPLKKEGQIILSRNLQIATAAVDSTGMCIFVAFPLLDDPKSLTALVDMINARFGTSLTGDDVTNLGMKILKTERAFNLKAGLTPSDDRLPEFMKYESLPPHNVVWDFTNEELDSFWDF</sequence>